<feature type="compositionally biased region" description="Acidic residues" evidence="5">
    <location>
        <begin position="74"/>
        <end position="111"/>
    </location>
</feature>
<dbReference type="Proteomes" id="UP001527925">
    <property type="component" value="Unassembled WGS sequence"/>
</dbReference>
<reference evidence="7 8" key="1">
    <citation type="submission" date="2023-09" db="EMBL/GenBank/DDBJ databases">
        <title>Pangenome analysis of Batrachochytrium dendrobatidis and related Chytrids.</title>
        <authorList>
            <person name="Yacoub M.N."/>
            <person name="Stajich J.E."/>
            <person name="James T.Y."/>
        </authorList>
    </citation>
    <scope>NUCLEOTIDE SEQUENCE [LARGE SCALE GENOMIC DNA]</scope>
    <source>
        <strain evidence="7 8">JEL0888</strain>
    </source>
</reference>
<dbReference type="Pfam" id="PF01981">
    <property type="entry name" value="PTH2"/>
    <property type="match status" value="2"/>
</dbReference>
<sequence>MSTAVWILWASLVETTEPERLFLYGVAAGMVVALVVFMPLAALSKLASTPRDKAVAAAAEAKAKAKRARKAQHDDDDGDDDGPEDEQDSSVDEDEDVEDDDEGDGDDEEDDDDQYCKMVLLIRDDVGMTKGKAAAQCCHATLAAYETAVTKSAQTKSWVRSWKRNGQAKVTLKCPDEATMQVLGLRLSAATVADDVDDVDDDGRALLEMQAAARKIGLVARSICDAGRTQVEAGTRTVLAIGPGPIDLIDRVSGKLRLY</sequence>
<keyword evidence="8" id="KW-1185">Reference proteome</keyword>
<proteinExistence type="inferred from homology"/>
<keyword evidence="6" id="KW-1133">Transmembrane helix</keyword>
<keyword evidence="6" id="KW-0472">Membrane</keyword>
<evidence type="ECO:0000256" key="4">
    <source>
        <dbReference type="ARBA" id="ARBA00048707"/>
    </source>
</evidence>
<dbReference type="EC" id="3.1.1.29" evidence="1"/>
<organism evidence="7 8">
    <name type="scientific">Polyrhizophydium stewartii</name>
    <dbReference type="NCBI Taxonomy" id="2732419"/>
    <lineage>
        <taxon>Eukaryota</taxon>
        <taxon>Fungi</taxon>
        <taxon>Fungi incertae sedis</taxon>
        <taxon>Chytridiomycota</taxon>
        <taxon>Chytridiomycota incertae sedis</taxon>
        <taxon>Chytridiomycetes</taxon>
        <taxon>Rhizophydiales</taxon>
        <taxon>Rhizophydiales incertae sedis</taxon>
        <taxon>Polyrhizophydium</taxon>
    </lineage>
</organism>
<dbReference type="Gene3D" id="3.40.1490.10">
    <property type="entry name" value="Bit1"/>
    <property type="match status" value="1"/>
</dbReference>
<comment type="similarity">
    <text evidence="3">Belongs to the PTH2 family.</text>
</comment>
<dbReference type="EMBL" id="JADGIZ020000031">
    <property type="protein sequence ID" value="KAL2914657.1"/>
    <property type="molecule type" value="Genomic_DNA"/>
</dbReference>
<accession>A0ABR4N568</accession>
<name>A0ABR4N568_9FUNG</name>
<dbReference type="InterPro" id="IPR002833">
    <property type="entry name" value="PTH2"/>
</dbReference>
<evidence type="ECO:0000256" key="3">
    <source>
        <dbReference type="ARBA" id="ARBA00038050"/>
    </source>
</evidence>
<dbReference type="SUPFAM" id="SSF102462">
    <property type="entry name" value="Peptidyl-tRNA hydrolase II"/>
    <property type="match status" value="1"/>
</dbReference>
<evidence type="ECO:0000313" key="7">
    <source>
        <dbReference type="EMBL" id="KAL2914657.1"/>
    </source>
</evidence>
<evidence type="ECO:0000313" key="8">
    <source>
        <dbReference type="Proteomes" id="UP001527925"/>
    </source>
</evidence>
<evidence type="ECO:0000256" key="1">
    <source>
        <dbReference type="ARBA" id="ARBA00013260"/>
    </source>
</evidence>
<evidence type="ECO:0000256" key="5">
    <source>
        <dbReference type="SAM" id="MobiDB-lite"/>
    </source>
</evidence>
<feature type="region of interest" description="Disordered" evidence="5">
    <location>
        <begin position="64"/>
        <end position="111"/>
    </location>
</feature>
<gene>
    <name evidence="7" type="ORF">HK105_205796</name>
</gene>
<dbReference type="PANTHER" id="PTHR12649:SF11">
    <property type="entry name" value="PEPTIDYL-TRNA HYDROLASE 2, MITOCHONDRIAL"/>
    <property type="match status" value="1"/>
</dbReference>
<dbReference type="PANTHER" id="PTHR12649">
    <property type="entry name" value="PEPTIDYL-TRNA HYDROLASE 2"/>
    <property type="match status" value="1"/>
</dbReference>
<dbReference type="CDD" id="cd02430">
    <property type="entry name" value="PTH2"/>
    <property type="match status" value="1"/>
</dbReference>
<evidence type="ECO:0000256" key="2">
    <source>
        <dbReference type="ARBA" id="ARBA00022801"/>
    </source>
</evidence>
<comment type="catalytic activity">
    <reaction evidence="4">
        <text>an N-acyl-L-alpha-aminoacyl-tRNA + H2O = an N-acyl-L-amino acid + a tRNA + H(+)</text>
        <dbReference type="Rhea" id="RHEA:54448"/>
        <dbReference type="Rhea" id="RHEA-COMP:10123"/>
        <dbReference type="Rhea" id="RHEA-COMP:13883"/>
        <dbReference type="ChEBI" id="CHEBI:15377"/>
        <dbReference type="ChEBI" id="CHEBI:15378"/>
        <dbReference type="ChEBI" id="CHEBI:59874"/>
        <dbReference type="ChEBI" id="CHEBI:78442"/>
        <dbReference type="ChEBI" id="CHEBI:138191"/>
        <dbReference type="EC" id="3.1.1.29"/>
    </reaction>
</comment>
<feature type="transmembrane region" description="Helical" evidence="6">
    <location>
        <begin position="21"/>
        <end position="43"/>
    </location>
</feature>
<dbReference type="InterPro" id="IPR023476">
    <property type="entry name" value="Pep_tRNA_hydro_II_dom_sf"/>
</dbReference>
<keyword evidence="2" id="KW-0378">Hydrolase</keyword>
<comment type="caution">
    <text evidence="7">The sequence shown here is derived from an EMBL/GenBank/DDBJ whole genome shotgun (WGS) entry which is preliminary data.</text>
</comment>
<keyword evidence="6" id="KW-0812">Transmembrane</keyword>
<protein>
    <recommendedName>
        <fullName evidence="1">peptidyl-tRNA hydrolase</fullName>
        <ecNumber evidence="1">3.1.1.29</ecNumber>
    </recommendedName>
</protein>
<evidence type="ECO:0000256" key="6">
    <source>
        <dbReference type="SAM" id="Phobius"/>
    </source>
</evidence>